<gene>
    <name evidence="1" type="ORF">L210DRAFT_3645511</name>
</gene>
<dbReference type="Proteomes" id="UP001194468">
    <property type="component" value="Unassembled WGS sequence"/>
</dbReference>
<reference evidence="1" key="1">
    <citation type="submission" date="2019-10" db="EMBL/GenBank/DDBJ databases">
        <authorList>
            <consortium name="DOE Joint Genome Institute"/>
            <person name="Kuo A."/>
            <person name="Miyauchi S."/>
            <person name="Kiss E."/>
            <person name="Drula E."/>
            <person name="Kohler A."/>
            <person name="Sanchez-Garcia M."/>
            <person name="Andreopoulos B."/>
            <person name="Barry K.W."/>
            <person name="Bonito G."/>
            <person name="Buee M."/>
            <person name="Carver A."/>
            <person name="Chen C."/>
            <person name="Cichocki N."/>
            <person name="Clum A."/>
            <person name="Culley D."/>
            <person name="Crous P.W."/>
            <person name="Fauchery L."/>
            <person name="Girlanda M."/>
            <person name="Hayes R."/>
            <person name="Keri Z."/>
            <person name="LaButti K."/>
            <person name="Lipzen A."/>
            <person name="Lombard V."/>
            <person name="Magnuson J."/>
            <person name="Maillard F."/>
            <person name="Morin E."/>
            <person name="Murat C."/>
            <person name="Nolan M."/>
            <person name="Ohm R."/>
            <person name="Pangilinan J."/>
            <person name="Pereira M."/>
            <person name="Perotto S."/>
            <person name="Peter M."/>
            <person name="Riley R."/>
            <person name="Sitrit Y."/>
            <person name="Stielow B."/>
            <person name="Szollosi G."/>
            <person name="Zifcakova L."/>
            <person name="Stursova M."/>
            <person name="Spatafora J.W."/>
            <person name="Tedersoo L."/>
            <person name="Vaario L.-M."/>
            <person name="Yamada A."/>
            <person name="Yan M."/>
            <person name="Wang P."/>
            <person name="Xu J."/>
            <person name="Bruns T."/>
            <person name="Baldrian P."/>
            <person name="Vilgalys R."/>
            <person name="Henrissat B."/>
            <person name="Grigoriev I.V."/>
            <person name="Hibbett D."/>
            <person name="Nagy L.G."/>
            <person name="Martin F.M."/>
        </authorList>
    </citation>
    <scope>NUCLEOTIDE SEQUENCE</scope>
    <source>
        <strain evidence="1">BED1</strain>
    </source>
</reference>
<protein>
    <submittedName>
        <fullName evidence="1">Uncharacterized protein</fullName>
    </submittedName>
</protein>
<reference evidence="1" key="2">
    <citation type="journal article" date="2020" name="Nat. Commun.">
        <title>Large-scale genome sequencing of mycorrhizal fungi provides insights into the early evolution of symbiotic traits.</title>
        <authorList>
            <person name="Miyauchi S."/>
            <person name="Kiss E."/>
            <person name="Kuo A."/>
            <person name="Drula E."/>
            <person name="Kohler A."/>
            <person name="Sanchez-Garcia M."/>
            <person name="Morin E."/>
            <person name="Andreopoulos B."/>
            <person name="Barry K.W."/>
            <person name="Bonito G."/>
            <person name="Buee M."/>
            <person name="Carver A."/>
            <person name="Chen C."/>
            <person name="Cichocki N."/>
            <person name="Clum A."/>
            <person name="Culley D."/>
            <person name="Crous P.W."/>
            <person name="Fauchery L."/>
            <person name="Girlanda M."/>
            <person name="Hayes R.D."/>
            <person name="Keri Z."/>
            <person name="LaButti K."/>
            <person name="Lipzen A."/>
            <person name="Lombard V."/>
            <person name="Magnuson J."/>
            <person name="Maillard F."/>
            <person name="Murat C."/>
            <person name="Nolan M."/>
            <person name="Ohm R.A."/>
            <person name="Pangilinan J."/>
            <person name="Pereira M.F."/>
            <person name="Perotto S."/>
            <person name="Peter M."/>
            <person name="Pfister S."/>
            <person name="Riley R."/>
            <person name="Sitrit Y."/>
            <person name="Stielow J.B."/>
            <person name="Szollosi G."/>
            <person name="Zifcakova L."/>
            <person name="Stursova M."/>
            <person name="Spatafora J.W."/>
            <person name="Tedersoo L."/>
            <person name="Vaario L.M."/>
            <person name="Yamada A."/>
            <person name="Yan M."/>
            <person name="Wang P."/>
            <person name="Xu J."/>
            <person name="Bruns T."/>
            <person name="Baldrian P."/>
            <person name="Vilgalys R."/>
            <person name="Dunand C."/>
            <person name="Henrissat B."/>
            <person name="Grigoriev I.V."/>
            <person name="Hibbett D."/>
            <person name="Nagy L.G."/>
            <person name="Martin F.M."/>
        </authorList>
    </citation>
    <scope>NUCLEOTIDE SEQUENCE</scope>
    <source>
        <strain evidence="1">BED1</strain>
    </source>
</reference>
<keyword evidence="2" id="KW-1185">Reference proteome</keyword>
<evidence type="ECO:0000313" key="2">
    <source>
        <dbReference type="Proteomes" id="UP001194468"/>
    </source>
</evidence>
<evidence type="ECO:0000313" key="1">
    <source>
        <dbReference type="EMBL" id="KAF8440339.1"/>
    </source>
</evidence>
<organism evidence="1 2">
    <name type="scientific">Boletus edulis BED1</name>
    <dbReference type="NCBI Taxonomy" id="1328754"/>
    <lineage>
        <taxon>Eukaryota</taxon>
        <taxon>Fungi</taxon>
        <taxon>Dikarya</taxon>
        <taxon>Basidiomycota</taxon>
        <taxon>Agaricomycotina</taxon>
        <taxon>Agaricomycetes</taxon>
        <taxon>Agaricomycetidae</taxon>
        <taxon>Boletales</taxon>
        <taxon>Boletineae</taxon>
        <taxon>Boletaceae</taxon>
        <taxon>Boletoideae</taxon>
        <taxon>Boletus</taxon>
    </lineage>
</organism>
<comment type="caution">
    <text evidence="1">The sequence shown here is derived from an EMBL/GenBank/DDBJ whole genome shotgun (WGS) entry which is preliminary data.</text>
</comment>
<sequence length="935" mass="104786">MSPQDESTPDPLEDSDACKAWTSHSAVDTLRRFLSSANLASDHPLVYSPTTIRSLYYCAESRNQLAMLDSRMLTLLMTLFGSLSISPRTSIVYKHPLASRFLDVCARRNHWAFVLKVGRYKAESGMTLQDSDRFWLMRAELANVRARSPLGPLSRHAYSAILRARTHYHIIRRHSRHPEVHAHYLETLLATLDPRLLDFAACDLSFLLRNHHECHPRLQRLLYRLVIQHGGDLSNRSQEAILAALWTRACQTAGGTSNLVPENGLSHITCHDCILDATAIARSLSTTLFGFAGRLPNDESVNSLGYLFSVFSPAYSLPLRWNSLVLFSIFNASDILHFNGPHWTSDHTIPQVTSCWKVIFGLATVEKFVSEEPSLEFATQSTPMEGVLETTRTLYQLWLPIIKPRLVSRDLACAITTSLLRIACILVDVTLFYDCQDLYRTENSLEGPPTSAQKHLTAQYIAATMCFQGPRPNAVLTTLEGFSLDTEQQHQVLASAVEALAPTDASLAYTIYSIAQGKGTELDPGATYALAMSFARRGAFREAVLFLNDGRFSLEKRAIVVSAIAHSLRENPRIRHPRSVFVAIGNELAALYHSHVPPEHFRGHLEQLFVVLAQHGRGSQLFPVVLSIFKRLPNFFQPGFFVRYCHMLVRHRQFSTASKLLNAITSIHPQIARSLCIFTDRIAMRTKAFRVFKRITPLRGPTSLRLSSRLRCRPLAGPPLDFSLQELLKSGRVLAAKRIFACAAATVSPRQCTVLGNIILHGVSRQPVSRNGRRVRKVLALLEALVKDHGFRPDRVTANILVKAMINWRSAVDSLRLRELFDQFIRGGHPAAGYSPLRPPFDTRRTHFSGSPGFSKLPPFISFEKHTRPLFKMFIKAFYLCNDVEAARKVVGILKVEGRKSAIAKEVRQKARLRGKVKAGQRNAIPLDATVSSID</sequence>
<proteinExistence type="predicted"/>
<accession>A0AAD4BUY9</accession>
<name>A0AAD4BUY9_BOLED</name>
<dbReference type="EMBL" id="WHUW01000012">
    <property type="protein sequence ID" value="KAF8440339.1"/>
    <property type="molecule type" value="Genomic_DNA"/>
</dbReference>
<dbReference type="AlphaFoldDB" id="A0AAD4BUY9"/>